<evidence type="ECO:0000259" key="1">
    <source>
        <dbReference type="Pfam" id="PF00557"/>
    </source>
</evidence>
<keyword evidence="2" id="KW-0378">Hydrolase</keyword>
<feature type="domain" description="Peptidase M24" evidence="1">
    <location>
        <begin position="17"/>
        <end position="173"/>
    </location>
</feature>
<keyword evidence="2" id="KW-0031">Aminopeptidase</keyword>
<keyword evidence="3" id="KW-1185">Reference proteome</keyword>
<name>A0ABX8MZN4_9PSED</name>
<proteinExistence type="predicted"/>
<dbReference type="EMBL" id="CP077076">
    <property type="protein sequence ID" value="QXH49580.1"/>
    <property type="molecule type" value="Genomic_DNA"/>
</dbReference>
<dbReference type="CDD" id="cd01066">
    <property type="entry name" value="APP_MetAP"/>
    <property type="match status" value="1"/>
</dbReference>
<gene>
    <name evidence="2" type="ORF">KSS94_16665</name>
</gene>
<dbReference type="InterPro" id="IPR000994">
    <property type="entry name" value="Pept_M24"/>
</dbReference>
<reference evidence="2" key="1">
    <citation type="journal article" date="2021" name="Microorganisms">
        <title>The Ever-Expanding Pseudomonas Genus: Description of 43 New Species and Partition of the Pseudomonas putida Group.</title>
        <authorList>
            <person name="Girard L."/>
            <person name="Lood C."/>
            <person name="Hofte M."/>
            <person name="Vandamme P."/>
            <person name="Rokni-Zadeh H."/>
            <person name="van Noort V."/>
            <person name="Lavigne R."/>
            <person name="De Mot R."/>
        </authorList>
    </citation>
    <scope>NUCLEOTIDE SEQUENCE</scope>
    <source>
        <strain evidence="2">COW40</strain>
    </source>
</reference>
<sequence length="219" mass="24050">MNHAAKEAVGAQYQLDLMKHAQRMTWQAVERIAAGISPGMRESEARALGQQVLEQLGMQRIWHPTHIRFGANTLKTFKQRSDGDPVLGEQDIYFIDMGVVWEGHEGDAGTTFVTGNDPQMIACAAAVKALFDEVAACWRDQGVTGVALYDFAAERAQAMGWVLNMEIKGHRVSDFPHSIYRAGDLGAFEGQPGAGLWILEIQIAHPTLGYGAFHEDLLA</sequence>
<dbReference type="Proteomes" id="UP001046350">
    <property type="component" value="Chromosome"/>
</dbReference>
<dbReference type="GO" id="GO:0004177">
    <property type="term" value="F:aminopeptidase activity"/>
    <property type="evidence" value="ECO:0007669"/>
    <property type="project" value="UniProtKB-KW"/>
</dbReference>
<dbReference type="RefSeq" id="WP_217839197.1">
    <property type="nucleotide sequence ID" value="NZ_CP077076.1"/>
</dbReference>
<evidence type="ECO:0000313" key="2">
    <source>
        <dbReference type="EMBL" id="QXH49580.1"/>
    </source>
</evidence>
<protein>
    <submittedName>
        <fullName evidence="2">Aminopeptidase P family protein</fullName>
    </submittedName>
</protein>
<accession>A0ABX8MZN4</accession>
<evidence type="ECO:0000313" key="3">
    <source>
        <dbReference type="Proteomes" id="UP001046350"/>
    </source>
</evidence>
<keyword evidence="2" id="KW-0645">Protease</keyword>
<dbReference type="Pfam" id="PF00557">
    <property type="entry name" value="Peptidase_M24"/>
    <property type="match status" value="1"/>
</dbReference>
<organism evidence="2 3">
    <name type="scientific">Pseudomonas fakonensis</name>
    <dbReference type="NCBI Taxonomy" id="2842355"/>
    <lineage>
        <taxon>Bacteria</taxon>
        <taxon>Pseudomonadati</taxon>
        <taxon>Pseudomonadota</taxon>
        <taxon>Gammaproteobacteria</taxon>
        <taxon>Pseudomonadales</taxon>
        <taxon>Pseudomonadaceae</taxon>
        <taxon>Pseudomonas</taxon>
    </lineage>
</organism>